<evidence type="ECO:0000259" key="1">
    <source>
        <dbReference type="Pfam" id="PF07735"/>
    </source>
</evidence>
<evidence type="ECO:0000313" key="2">
    <source>
        <dbReference type="EMBL" id="PIC30296.1"/>
    </source>
</evidence>
<sequence length="152" mass="18443">MIQYLSIAKEVSPSYMDTIKQMVPKFQTLHINNDCSAELTKIAFRKFIFIPEKVEIDNRYPFDNENDMSQFFSLNLKSVTFNYWRSPFKLNASHLLMTNIENLLTFNTNITERELNRFVKLWMKSNHSFYRPKYMELHLKLRQEMDREEILR</sequence>
<dbReference type="InterPro" id="IPR053222">
    <property type="entry name" value="Zygotic_Embryogenesis-Asso"/>
</dbReference>
<dbReference type="Proteomes" id="UP000230233">
    <property type="component" value="Chromosome V"/>
</dbReference>
<dbReference type="InterPro" id="IPR012885">
    <property type="entry name" value="F-box_Sdz-33"/>
</dbReference>
<proteinExistence type="predicted"/>
<dbReference type="EMBL" id="PDUG01000005">
    <property type="protein sequence ID" value="PIC30296.1"/>
    <property type="molecule type" value="Genomic_DNA"/>
</dbReference>
<dbReference type="PANTHER" id="PTHR22899">
    <property type="entry name" value="CYCLIN-RELATED F-BOX FAMILY"/>
    <property type="match status" value="1"/>
</dbReference>
<dbReference type="PANTHER" id="PTHR22899:SF0">
    <property type="entry name" value="F-BOX ASSOCIATED DOMAIN-CONTAINING PROTEIN-RELATED"/>
    <property type="match status" value="1"/>
</dbReference>
<keyword evidence="3" id="KW-1185">Reference proteome</keyword>
<accession>A0A2G5TTJ3</accession>
<feature type="domain" description="Sdz-33 F-box" evidence="1">
    <location>
        <begin position="69"/>
        <end position="127"/>
    </location>
</feature>
<reference evidence="3" key="1">
    <citation type="submission" date="2017-10" db="EMBL/GenBank/DDBJ databases">
        <title>Rapid genome shrinkage in a self-fertile nematode reveals novel sperm competition proteins.</title>
        <authorList>
            <person name="Yin D."/>
            <person name="Schwarz E.M."/>
            <person name="Thomas C.G."/>
            <person name="Felde R.L."/>
            <person name="Korf I.F."/>
            <person name="Cutter A.D."/>
            <person name="Schartner C.M."/>
            <person name="Ralston E.J."/>
            <person name="Meyer B.J."/>
            <person name="Haag E.S."/>
        </authorList>
    </citation>
    <scope>NUCLEOTIDE SEQUENCE [LARGE SCALE GENOMIC DNA]</scope>
    <source>
        <strain evidence="3">JU1422</strain>
    </source>
</reference>
<organism evidence="2 3">
    <name type="scientific">Caenorhabditis nigoni</name>
    <dbReference type="NCBI Taxonomy" id="1611254"/>
    <lineage>
        <taxon>Eukaryota</taxon>
        <taxon>Metazoa</taxon>
        <taxon>Ecdysozoa</taxon>
        <taxon>Nematoda</taxon>
        <taxon>Chromadorea</taxon>
        <taxon>Rhabditida</taxon>
        <taxon>Rhabditina</taxon>
        <taxon>Rhabditomorpha</taxon>
        <taxon>Rhabditoidea</taxon>
        <taxon>Rhabditidae</taxon>
        <taxon>Peloderinae</taxon>
        <taxon>Caenorhabditis</taxon>
    </lineage>
</organism>
<protein>
    <recommendedName>
        <fullName evidence="1">Sdz-33 F-box domain-containing protein</fullName>
    </recommendedName>
</protein>
<gene>
    <name evidence="2" type="primary">Cnig_chr_V.g21586</name>
    <name evidence="2" type="ORF">B9Z55_021586</name>
</gene>
<name>A0A2G5TTJ3_9PELO</name>
<dbReference type="Pfam" id="PF07735">
    <property type="entry name" value="FBA_2"/>
    <property type="match status" value="1"/>
</dbReference>
<dbReference type="AlphaFoldDB" id="A0A2G5TTJ3"/>
<comment type="caution">
    <text evidence="2">The sequence shown here is derived from an EMBL/GenBank/DDBJ whole genome shotgun (WGS) entry which is preliminary data.</text>
</comment>
<evidence type="ECO:0000313" key="3">
    <source>
        <dbReference type="Proteomes" id="UP000230233"/>
    </source>
</evidence>